<dbReference type="Pfam" id="PF01381">
    <property type="entry name" value="HTH_3"/>
    <property type="match status" value="1"/>
</dbReference>
<protein>
    <submittedName>
        <fullName evidence="3">Helix-turn-helix protein</fullName>
    </submittedName>
</protein>
<dbReference type="Proteomes" id="UP000298324">
    <property type="component" value="Unassembled WGS sequence"/>
</dbReference>
<gene>
    <name evidence="3" type="ORF">Psch_03208</name>
</gene>
<evidence type="ECO:0000313" key="3">
    <source>
        <dbReference type="EMBL" id="TEB06164.1"/>
    </source>
</evidence>
<dbReference type="CDD" id="cd00093">
    <property type="entry name" value="HTH_XRE"/>
    <property type="match status" value="1"/>
</dbReference>
<evidence type="ECO:0000313" key="4">
    <source>
        <dbReference type="Proteomes" id="UP000298324"/>
    </source>
</evidence>
<dbReference type="SUPFAM" id="SSF47413">
    <property type="entry name" value="lambda repressor-like DNA-binding domains"/>
    <property type="match status" value="1"/>
</dbReference>
<evidence type="ECO:0000259" key="2">
    <source>
        <dbReference type="PROSITE" id="PS50943"/>
    </source>
</evidence>
<reference evidence="3 4" key="1">
    <citation type="journal article" date="2018" name="Environ. Microbiol.">
        <title>Novel energy conservation strategies and behaviour of Pelotomaculum schinkii driving syntrophic propionate catabolism.</title>
        <authorList>
            <person name="Hidalgo-Ahumada C.A.P."/>
            <person name="Nobu M.K."/>
            <person name="Narihiro T."/>
            <person name="Tamaki H."/>
            <person name="Liu W.T."/>
            <person name="Kamagata Y."/>
            <person name="Stams A.J.M."/>
            <person name="Imachi H."/>
            <person name="Sousa D.Z."/>
        </authorList>
    </citation>
    <scope>NUCLEOTIDE SEQUENCE [LARGE SCALE GENOMIC DNA]</scope>
    <source>
        <strain evidence="3 4">HH</strain>
    </source>
</reference>
<sequence>MENDFGVLLRSIRKSRMMSQKDLAEKAGIDPSHLNKIEKGINMPSDKVLFNLADVLVAEELFTAAGMLIPPEFEKKHPLKEPIKFPQVEYPQVLEKMHNIYLNEFHKAFHERLEKEDEIGVIIRLISSTRSVYLTYEKGLGQTENENIKIFVETANNLLKLYGQLDELQYKMGEDTRYTEGEAAGKCMALQDIWEEIQRNINFNLSGFLADIIKLDKNDAEFIADIINVRKSKKPPTVE</sequence>
<dbReference type="GO" id="GO:0003677">
    <property type="term" value="F:DNA binding"/>
    <property type="evidence" value="ECO:0007669"/>
    <property type="project" value="UniProtKB-KW"/>
</dbReference>
<dbReference type="SMART" id="SM00530">
    <property type="entry name" value="HTH_XRE"/>
    <property type="match status" value="1"/>
</dbReference>
<keyword evidence="1" id="KW-0238">DNA-binding</keyword>
<dbReference type="InterPro" id="IPR010982">
    <property type="entry name" value="Lambda_DNA-bd_dom_sf"/>
</dbReference>
<accession>A0A4Y7RB15</accession>
<dbReference type="AlphaFoldDB" id="A0A4Y7RB15"/>
<comment type="caution">
    <text evidence="3">The sequence shown here is derived from an EMBL/GenBank/DDBJ whole genome shotgun (WGS) entry which is preliminary data.</text>
</comment>
<evidence type="ECO:0000256" key="1">
    <source>
        <dbReference type="ARBA" id="ARBA00023125"/>
    </source>
</evidence>
<dbReference type="PROSITE" id="PS50943">
    <property type="entry name" value="HTH_CROC1"/>
    <property type="match status" value="1"/>
</dbReference>
<dbReference type="Gene3D" id="1.10.260.40">
    <property type="entry name" value="lambda repressor-like DNA-binding domains"/>
    <property type="match status" value="1"/>
</dbReference>
<dbReference type="InterPro" id="IPR050807">
    <property type="entry name" value="TransReg_Diox_bact_type"/>
</dbReference>
<proteinExistence type="predicted"/>
<name>A0A4Y7RB15_9FIRM</name>
<dbReference type="PANTHER" id="PTHR46797">
    <property type="entry name" value="HTH-TYPE TRANSCRIPTIONAL REGULATOR"/>
    <property type="match status" value="1"/>
</dbReference>
<organism evidence="3 4">
    <name type="scientific">Pelotomaculum schinkii</name>
    <dbReference type="NCBI Taxonomy" id="78350"/>
    <lineage>
        <taxon>Bacteria</taxon>
        <taxon>Bacillati</taxon>
        <taxon>Bacillota</taxon>
        <taxon>Clostridia</taxon>
        <taxon>Eubacteriales</taxon>
        <taxon>Desulfotomaculaceae</taxon>
        <taxon>Pelotomaculum</taxon>
    </lineage>
</organism>
<dbReference type="InterPro" id="IPR001387">
    <property type="entry name" value="Cro/C1-type_HTH"/>
</dbReference>
<feature type="domain" description="HTH cro/C1-type" evidence="2">
    <location>
        <begin position="9"/>
        <end position="61"/>
    </location>
</feature>
<dbReference type="PANTHER" id="PTHR46797:SF1">
    <property type="entry name" value="METHYLPHOSPHONATE SYNTHASE"/>
    <property type="match status" value="1"/>
</dbReference>
<dbReference type="EMBL" id="QFGA01000002">
    <property type="protein sequence ID" value="TEB06164.1"/>
    <property type="molecule type" value="Genomic_DNA"/>
</dbReference>
<keyword evidence="4" id="KW-1185">Reference proteome</keyword>
<dbReference type="GO" id="GO:0003700">
    <property type="term" value="F:DNA-binding transcription factor activity"/>
    <property type="evidence" value="ECO:0007669"/>
    <property type="project" value="TreeGrafter"/>
</dbReference>
<dbReference type="GO" id="GO:0005829">
    <property type="term" value="C:cytosol"/>
    <property type="evidence" value="ECO:0007669"/>
    <property type="project" value="TreeGrafter"/>
</dbReference>
<dbReference type="RefSeq" id="WP_190258767.1">
    <property type="nucleotide sequence ID" value="NZ_QFGA01000002.1"/>
</dbReference>